<name>A0ABX6QKQ7_9HYPH</name>
<dbReference type="RefSeq" id="WP_179028197.1">
    <property type="nucleotide sequence ID" value="NZ_CP058350.1"/>
</dbReference>
<sequence length="97" mass="10695">MAGRTDLPDQTEDRRTRGARPEPTLTKTEARQGFTGRPVLIILLTALLLLMLIWVPVEWWGNAIEPENPANESIEPVPPSLDGPVRVVPQGETTATE</sequence>
<reference evidence="3 4" key="1">
    <citation type="submission" date="2020-06" db="EMBL/GenBank/DDBJ databases">
        <title>Genome sequence of Rhizobium sp strain ADMK78.</title>
        <authorList>
            <person name="Rahi P."/>
        </authorList>
    </citation>
    <scope>NUCLEOTIDE SEQUENCE [LARGE SCALE GENOMIC DNA]</scope>
    <source>
        <strain evidence="3 4">ADMK78</strain>
    </source>
</reference>
<dbReference type="EMBL" id="CP058350">
    <property type="protein sequence ID" value="QLF69057.1"/>
    <property type="molecule type" value="Genomic_DNA"/>
</dbReference>
<gene>
    <name evidence="3" type="ORF">FE840_005595</name>
</gene>
<keyword evidence="4" id="KW-1185">Reference proteome</keyword>
<feature type="compositionally biased region" description="Basic and acidic residues" evidence="1">
    <location>
        <begin position="11"/>
        <end position="20"/>
    </location>
</feature>
<evidence type="ECO:0000313" key="3">
    <source>
        <dbReference type="EMBL" id="QLF69057.1"/>
    </source>
</evidence>
<dbReference type="Proteomes" id="UP000308530">
    <property type="component" value="Chromosome"/>
</dbReference>
<evidence type="ECO:0000256" key="1">
    <source>
        <dbReference type="SAM" id="MobiDB-lite"/>
    </source>
</evidence>
<evidence type="ECO:0000256" key="2">
    <source>
        <dbReference type="SAM" id="Phobius"/>
    </source>
</evidence>
<feature type="transmembrane region" description="Helical" evidence="2">
    <location>
        <begin position="39"/>
        <end position="57"/>
    </location>
</feature>
<feature type="region of interest" description="Disordered" evidence="1">
    <location>
        <begin position="65"/>
        <end position="97"/>
    </location>
</feature>
<proteinExistence type="predicted"/>
<protein>
    <submittedName>
        <fullName evidence="3">Uncharacterized protein</fullName>
    </submittedName>
</protein>
<keyword evidence="2" id="KW-0812">Transmembrane</keyword>
<keyword evidence="2" id="KW-1133">Transmembrane helix</keyword>
<feature type="region of interest" description="Disordered" evidence="1">
    <location>
        <begin position="1"/>
        <end position="30"/>
    </location>
</feature>
<evidence type="ECO:0000313" key="4">
    <source>
        <dbReference type="Proteomes" id="UP000308530"/>
    </source>
</evidence>
<organism evidence="3 4">
    <name type="scientific">Peteryoungia desertarenae</name>
    <dbReference type="NCBI Taxonomy" id="1813451"/>
    <lineage>
        <taxon>Bacteria</taxon>
        <taxon>Pseudomonadati</taxon>
        <taxon>Pseudomonadota</taxon>
        <taxon>Alphaproteobacteria</taxon>
        <taxon>Hyphomicrobiales</taxon>
        <taxon>Rhizobiaceae</taxon>
        <taxon>Peteryoungia</taxon>
    </lineage>
</organism>
<keyword evidence="2" id="KW-0472">Membrane</keyword>
<accession>A0ABX6QKQ7</accession>